<dbReference type="PROSITE" id="PS51257">
    <property type="entry name" value="PROKAR_LIPOPROTEIN"/>
    <property type="match status" value="1"/>
</dbReference>
<keyword evidence="2" id="KW-0479">Metal-binding</keyword>
<dbReference type="EMBL" id="JACSQY010000004">
    <property type="protein sequence ID" value="MBD7908097.1"/>
    <property type="molecule type" value="Genomic_DNA"/>
</dbReference>
<dbReference type="InterPro" id="IPR006035">
    <property type="entry name" value="Ureohydrolase"/>
</dbReference>
<dbReference type="InterPro" id="IPR020855">
    <property type="entry name" value="Ureohydrolase_Mn_BS"/>
</dbReference>
<dbReference type="PANTHER" id="PTHR11358">
    <property type="entry name" value="ARGINASE/AGMATINASE"/>
    <property type="match status" value="1"/>
</dbReference>
<comment type="caution">
    <text evidence="5">The sequence shown here is derived from an EMBL/GenBank/DDBJ whole genome shotgun (WGS) entry which is preliminary data.</text>
</comment>
<keyword evidence="3 4" id="KW-0378">Hydrolase</keyword>
<dbReference type="NCBIfam" id="TIGR01230">
    <property type="entry name" value="agmatinase"/>
    <property type="match status" value="1"/>
</dbReference>
<sequence>MFGRRWTVKNNALVTNAFIGCETPYEEAEIVLFGSPFDGTTSFRPGTRFAGQAIRPDSYGLETYSPYLDKDLDDALVFDGGDLELPFGNTERVLQQIGTFSAEVLADGKKFLMIGGEHLVSLPSIRAAYDKFPDLHVIHIDAHTDLREDYMGEPLSHASVIRRCHDFLGDGRIYQFGIRSGLKSEFEWAKTHTHLEKFTLDTLADVVQSLKDVPVYVTIDLDVLDPGTFPGTGTPEPGGITYRELLTAIGQLQTLRNIVAADVVELSPQYDPSGASTAVACKTIREMLLTLSK</sequence>
<keyword evidence="6" id="KW-1185">Reference proteome</keyword>
<dbReference type="Pfam" id="PF00491">
    <property type="entry name" value="Arginase"/>
    <property type="match status" value="1"/>
</dbReference>
<reference evidence="5 6" key="1">
    <citation type="submission" date="2020-08" db="EMBL/GenBank/DDBJ databases">
        <title>A Genomic Blueprint of the Chicken Gut Microbiome.</title>
        <authorList>
            <person name="Gilroy R."/>
            <person name="Ravi A."/>
            <person name="Getino M."/>
            <person name="Pursley I."/>
            <person name="Horton D.L."/>
            <person name="Alikhan N.-F."/>
            <person name="Baker D."/>
            <person name="Gharbi K."/>
            <person name="Hall N."/>
            <person name="Watson M."/>
            <person name="Adriaenssens E.M."/>
            <person name="Foster-Nyarko E."/>
            <person name="Jarju S."/>
            <person name="Secka A."/>
            <person name="Antonio M."/>
            <person name="Oren A."/>
            <person name="Chaudhuri R."/>
            <person name="La Ragione R.M."/>
            <person name="Hildebrand F."/>
            <person name="Pallen M.J."/>
        </authorList>
    </citation>
    <scope>NUCLEOTIDE SEQUENCE [LARGE SCALE GENOMIC DNA]</scope>
    <source>
        <strain evidence="5 6">Sa3CUA8</strain>
    </source>
</reference>
<dbReference type="Proteomes" id="UP000659496">
    <property type="component" value="Unassembled WGS sequence"/>
</dbReference>
<dbReference type="SUPFAM" id="SSF52768">
    <property type="entry name" value="Arginase/deacetylase"/>
    <property type="match status" value="1"/>
</dbReference>
<evidence type="ECO:0000313" key="6">
    <source>
        <dbReference type="Proteomes" id="UP000659496"/>
    </source>
</evidence>
<protein>
    <submittedName>
        <fullName evidence="5">Agmatinase</fullName>
        <ecNumber evidence="5">3.5.3.11</ecNumber>
    </submittedName>
</protein>
<dbReference type="PANTHER" id="PTHR11358:SF26">
    <property type="entry name" value="GUANIDINO ACID HYDROLASE, MITOCHONDRIAL"/>
    <property type="match status" value="1"/>
</dbReference>
<dbReference type="PRINTS" id="PR00116">
    <property type="entry name" value="ARGINASE"/>
</dbReference>
<name>A0ABR8PIT3_9BACL</name>
<dbReference type="GO" id="GO:0008783">
    <property type="term" value="F:agmatinase activity"/>
    <property type="evidence" value="ECO:0007669"/>
    <property type="project" value="UniProtKB-EC"/>
</dbReference>
<dbReference type="CDD" id="cd11593">
    <property type="entry name" value="Agmatinase-like_2"/>
    <property type="match status" value="1"/>
</dbReference>
<evidence type="ECO:0000256" key="2">
    <source>
        <dbReference type="ARBA" id="ARBA00022723"/>
    </source>
</evidence>
<dbReference type="PIRSF" id="PIRSF036979">
    <property type="entry name" value="Arginase"/>
    <property type="match status" value="1"/>
</dbReference>
<evidence type="ECO:0000256" key="1">
    <source>
        <dbReference type="ARBA" id="ARBA00009227"/>
    </source>
</evidence>
<comment type="similarity">
    <text evidence="1">Belongs to the arginase family. Agmatinase subfamily.</text>
</comment>
<dbReference type="PROSITE" id="PS01053">
    <property type="entry name" value="ARGINASE_1"/>
    <property type="match status" value="1"/>
</dbReference>
<gene>
    <name evidence="5" type="primary">speB</name>
    <name evidence="5" type="ORF">H9659_07140</name>
</gene>
<accession>A0ABR8PIT3</accession>
<evidence type="ECO:0000256" key="4">
    <source>
        <dbReference type="RuleBase" id="RU003684"/>
    </source>
</evidence>
<dbReference type="Gene3D" id="3.40.800.10">
    <property type="entry name" value="Ureohydrolase domain"/>
    <property type="match status" value="1"/>
</dbReference>
<organism evidence="5 6">
    <name type="scientific">Sporosarcina gallistercoris</name>
    <dbReference type="NCBI Taxonomy" id="2762245"/>
    <lineage>
        <taxon>Bacteria</taxon>
        <taxon>Bacillati</taxon>
        <taxon>Bacillota</taxon>
        <taxon>Bacilli</taxon>
        <taxon>Bacillales</taxon>
        <taxon>Caryophanaceae</taxon>
        <taxon>Sporosarcina</taxon>
    </lineage>
</organism>
<proteinExistence type="inferred from homology"/>
<dbReference type="PROSITE" id="PS51409">
    <property type="entry name" value="ARGINASE_2"/>
    <property type="match status" value="1"/>
</dbReference>
<dbReference type="InterPro" id="IPR023696">
    <property type="entry name" value="Ureohydrolase_dom_sf"/>
</dbReference>
<dbReference type="EC" id="3.5.3.11" evidence="5"/>
<evidence type="ECO:0000313" key="5">
    <source>
        <dbReference type="EMBL" id="MBD7908097.1"/>
    </source>
</evidence>
<dbReference type="InterPro" id="IPR005925">
    <property type="entry name" value="Agmatinase-rel"/>
</dbReference>
<evidence type="ECO:0000256" key="3">
    <source>
        <dbReference type="ARBA" id="ARBA00022801"/>
    </source>
</evidence>